<dbReference type="STRING" id="1229727.Ga0080559_TMP3476"/>
<keyword evidence="2" id="KW-1185">Reference proteome</keyword>
<dbReference type="EMBL" id="CP014796">
    <property type="protein sequence ID" value="APX24272.1"/>
    <property type="molecule type" value="Genomic_DNA"/>
</dbReference>
<evidence type="ECO:0000313" key="1">
    <source>
        <dbReference type="EMBL" id="APX24272.1"/>
    </source>
</evidence>
<proteinExistence type="predicted"/>
<organism evidence="1 2">
    <name type="scientific">Salipiger profundus</name>
    <dbReference type="NCBI Taxonomy" id="1229727"/>
    <lineage>
        <taxon>Bacteria</taxon>
        <taxon>Pseudomonadati</taxon>
        <taxon>Pseudomonadota</taxon>
        <taxon>Alphaproteobacteria</taxon>
        <taxon>Rhodobacterales</taxon>
        <taxon>Roseobacteraceae</taxon>
        <taxon>Salipiger</taxon>
    </lineage>
</organism>
<dbReference type="RefSeq" id="WP_017468594.1">
    <property type="nucleotide sequence ID" value="NZ_BMEW01000001.1"/>
</dbReference>
<protein>
    <submittedName>
        <fullName evidence="1">Uncharacterized protein</fullName>
    </submittedName>
</protein>
<accession>A0A1U7D843</accession>
<sequence length="107" mass="11392">MTVWLCAAVSGERANASTAADCAAFWRGVAAEQRAMPGLGISPETAETLARSFEELASPDAATAERISGYRLLYRGRIDGDPQSSALFRRISRRCDALLAEQAAPSS</sequence>
<reference evidence="1 2" key="1">
    <citation type="submission" date="2016-03" db="EMBL/GenBank/DDBJ databases">
        <title>Deep-sea bacteria in the southern Pacific.</title>
        <authorList>
            <person name="Tang K."/>
        </authorList>
    </citation>
    <scope>NUCLEOTIDE SEQUENCE [LARGE SCALE GENOMIC DNA]</scope>
    <source>
        <strain evidence="1 2">JLT2016</strain>
    </source>
</reference>
<dbReference type="AlphaFoldDB" id="A0A1U7D843"/>
<dbReference type="Proteomes" id="UP000186559">
    <property type="component" value="Chromosome"/>
</dbReference>
<evidence type="ECO:0000313" key="2">
    <source>
        <dbReference type="Proteomes" id="UP000186559"/>
    </source>
</evidence>
<name>A0A1U7D843_9RHOB</name>
<dbReference type="KEGG" id="tpro:Ga0080559_TMP3476"/>
<dbReference type="OrthoDB" id="7876552at2"/>
<gene>
    <name evidence="1" type="ORF">Ga0080559_TMP3476</name>
</gene>